<dbReference type="Pfam" id="PF13875">
    <property type="entry name" value="DUF4202"/>
    <property type="match status" value="1"/>
</dbReference>
<evidence type="ECO:0000313" key="1">
    <source>
        <dbReference type="EMBL" id="MCA9379792.1"/>
    </source>
</evidence>
<dbReference type="EMBL" id="JAGQLL010000012">
    <property type="protein sequence ID" value="MCA9379792.1"/>
    <property type="molecule type" value="Genomic_DNA"/>
</dbReference>
<dbReference type="Gene3D" id="1.10.3210.10">
    <property type="entry name" value="Hypothetical protein af1432"/>
    <property type="match status" value="1"/>
</dbReference>
<reference evidence="1" key="1">
    <citation type="submission" date="2020-04" db="EMBL/GenBank/DDBJ databases">
        <authorList>
            <person name="Zhang T."/>
        </authorList>
    </citation>
    <scope>NUCLEOTIDE SEQUENCE</scope>
    <source>
        <strain evidence="1">HKST-UBA15</strain>
    </source>
</reference>
<organism evidence="1 2">
    <name type="scientific">Candidatus Dojkabacteria bacterium</name>
    <dbReference type="NCBI Taxonomy" id="2099670"/>
    <lineage>
        <taxon>Bacteria</taxon>
        <taxon>Candidatus Dojkabacteria</taxon>
    </lineage>
</organism>
<accession>A0A955I746</accession>
<dbReference type="InterPro" id="IPR025255">
    <property type="entry name" value="DUF4202"/>
</dbReference>
<proteinExistence type="predicted"/>
<dbReference type="Proteomes" id="UP000745577">
    <property type="component" value="Unassembled WGS sequence"/>
</dbReference>
<dbReference type="AlphaFoldDB" id="A0A955I746"/>
<comment type="caution">
    <text evidence="1">The sequence shown here is derived from an EMBL/GenBank/DDBJ whole genome shotgun (WGS) entry which is preliminary data.</text>
</comment>
<protein>
    <submittedName>
        <fullName evidence="1">DUF4202 family protein</fullName>
    </submittedName>
</protein>
<sequence>MIKLEYYPQVEKYVIDTFTKNGDEGGIPHLLKTVEFVKFLKPDADEALLISAIAHDIERGSNSKKPLNEIKKTGFTGEDHLKYHQEEGARITAEFLRSIGAQERLIERVYMLISKHEVGGNSDQNLLKDADSMSFFETNVEHFVTKKVHEYGYQKVKEKLDWMFNRITDDSAKVLVQDKYENAMTILHVHSKDK</sequence>
<gene>
    <name evidence="1" type="ORF">KC675_01285</name>
</gene>
<name>A0A955I746_9BACT</name>
<dbReference type="SUPFAM" id="SSF109604">
    <property type="entry name" value="HD-domain/PDEase-like"/>
    <property type="match status" value="1"/>
</dbReference>
<evidence type="ECO:0000313" key="2">
    <source>
        <dbReference type="Proteomes" id="UP000745577"/>
    </source>
</evidence>
<reference evidence="1" key="2">
    <citation type="journal article" date="2021" name="Microbiome">
        <title>Successional dynamics and alternative stable states in a saline activated sludge microbial community over 9 years.</title>
        <authorList>
            <person name="Wang Y."/>
            <person name="Ye J."/>
            <person name="Ju F."/>
            <person name="Liu L."/>
            <person name="Boyd J.A."/>
            <person name="Deng Y."/>
            <person name="Parks D.H."/>
            <person name="Jiang X."/>
            <person name="Yin X."/>
            <person name="Woodcroft B.J."/>
            <person name="Tyson G.W."/>
            <person name="Hugenholtz P."/>
            <person name="Polz M.F."/>
            <person name="Zhang T."/>
        </authorList>
    </citation>
    <scope>NUCLEOTIDE SEQUENCE</scope>
    <source>
        <strain evidence="1">HKST-UBA15</strain>
    </source>
</reference>